<evidence type="ECO:0000313" key="12">
    <source>
        <dbReference type="Ensembl" id="ENSELUP00000030082.2"/>
    </source>
</evidence>
<reference evidence="12" key="4">
    <citation type="submission" date="2025-09" db="UniProtKB">
        <authorList>
            <consortium name="Ensembl"/>
        </authorList>
    </citation>
    <scope>IDENTIFICATION</scope>
</reference>
<dbReference type="Bgee" id="ENSELUG00000007263">
    <property type="expression patterns" value="Expressed in mesonephros and 5 other cell types or tissues"/>
</dbReference>
<dbReference type="OMA" id="SFMEMMT"/>
<evidence type="ECO:0000256" key="8">
    <source>
        <dbReference type="ARBA" id="ARBA00023212"/>
    </source>
</evidence>
<reference evidence="13" key="1">
    <citation type="journal article" date="2014" name="PLoS ONE">
        <title>The genome and linkage map of the northern pike (Esox lucius): conserved synteny revealed between the salmonid sister group and the Neoteleostei.</title>
        <authorList>
            <person name="Rondeau E.B."/>
            <person name="Minkley D.R."/>
            <person name="Leong J.S."/>
            <person name="Messmer A.M."/>
            <person name="Jantzen J.R."/>
            <person name="von Schalburg K.R."/>
            <person name="Lemon C."/>
            <person name="Bird N.H."/>
            <person name="Koop B.F."/>
        </authorList>
    </citation>
    <scope>NUCLEOTIDE SEQUENCE</scope>
</reference>
<dbReference type="Pfam" id="PF14580">
    <property type="entry name" value="LRR_9"/>
    <property type="match status" value="1"/>
</dbReference>
<dbReference type="SMART" id="SM00365">
    <property type="entry name" value="LRR_SD22"/>
    <property type="match status" value="4"/>
</dbReference>
<dbReference type="PANTHER" id="PTHR45973:SF12">
    <property type="entry name" value="DYNEIN REGULATORY COMPLEX SUBUNIT 3"/>
    <property type="match status" value="1"/>
</dbReference>
<evidence type="ECO:0000256" key="9">
    <source>
        <dbReference type="ARBA" id="ARBA00023273"/>
    </source>
</evidence>
<keyword evidence="7" id="KW-0969">Cilium</keyword>
<keyword evidence="9" id="KW-0966">Cell projection</keyword>
<protein>
    <recommendedName>
        <fullName evidence="11">Dynein regulatory complex subunit 3</fullName>
    </recommendedName>
</protein>
<evidence type="ECO:0000256" key="10">
    <source>
        <dbReference type="ARBA" id="ARBA00038378"/>
    </source>
</evidence>
<evidence type="ECO:0000256" key="6">
    <source>
        <dbReference type="ARBA" id="ARBA00023054"/>
    </source>
</evidence>
<accession>A0A3P8ZP13</accession>
<dbReference type="Proteomes" id="UP000265140">
    <property type="component" value="Chromosome 11"/>
</dbReference>
<dbReference type="Gene3D" id="3.80.10.10">
    <property type="entry name" value="Ribonuclease Inhibitor"/>
    <property type="match status" value="1"/>
</dbReference>
<proteinExistence type="inferred from homology"/>
<gene>
    <name evidence="12" type="primary">DRC3</name>
</gene>
<dbReference type="Ensembl" id="ENSELUT00000009212.3">
    <property type="protein sequence ID" value="ENSELUP00000030082.2"/>
    <property type="gene ID" value="ENSELUG00000007263.3"/>
</dbReference>
<evidence type="ECO:0000256" key="4">
    <source>
        <dbReference type="ARBA" id="ARBA00022737"/>
    </source>
</evidence>
<keyword evidence="3" id="KW-0433">Leucine-rich repeat</keyword>
<keyword evidence="2" id="KW-0963">Cytoplasm</keyword>
<reference evidence="12" key="2">
    <citation type="submission" date="2020-02" db="EMBL/GenBank/DDBJ databases">
        <title>Esox lucius (northern pike) genome, fEsoLuc1, primary haplotype.</title>
        <authorList>
            <person name="Myers G."/>
            <person name="Karagic N."/>
            <person name="Meyer A."/>
            <person name="Pippel M."/>
            <person name="Reichard M."/>
            <person name="Winkler S."/>
            <person name="Tracey A."/>
            <person name="Sims Y."/>
            <person name="Howe K."/>
            <person name="Rhie A."/>
            <person name="Formenti G."/>
            <person name="Durbin R."/>
            <person name="Fedrigo O."/>
            <person name="Jarvis E.D."/>
        </authorList>
    </citation>
    <scope>NUCLEOTIDE SEQUENCE [LARGE SCALE GENOMIC DNA]</scope>
</reference>
<dbReference type="PANTHER" id="PTHR45973">
    <property type="entry name" value="PROTEIN PHOSPHATASE 1 REGULATORY SUBUNIT SDS22-RELATED"/>
    <property type="match status" value="1"/>
</dbReference>
<dbReference type="InterPro" id="IPR032675">
    <property type="entry name" value="LRR_dom_sf"/>
</dbReference>
<dbReference type="GO" id="GO:0005929">
    <property type="term" value="C:cilium"/>
    <property type="evidence" value="ECO:0007669"/>
    <property type="project" value="TreeGrafter"/>
</dbReference>
<dbReference type="InterPro" id="IPR001611">
    <property type="entry name" value="Leu-rich_rpt"/>
</dbReference>
<name>A0A3P8ZP13_ESOLU</name>
<keyword evidence="8" id="KW-0206">Cytoskeleton</keyword>
<keyword evidence="6" id="KW-0175">Coiled coil</keyword>
<keyword evidence="5" id="KW-0282">Flagellum</keyword>
<sequence length="519" mass="60557">MSRLYDTLEPSVMDKKMLQQAVEEQGPQDQAGQIAKEEGVLYEEVCQLCLNYRNILKIDHLWQFTSLTKLQLDNNIIVKIEGLECLTNLKWLDLSFNNIEVIEGLNSLVLLEDLSLYNNRISVIENMDTLLNLHILSLGNNLFTQLENVIYLRRFKNLRTLNLAGNPICREDHYKIFVAAYLPELVYLDFGLLNEETREQAHGKYQYAIEEMRHNETQERKAIEAKKEQEDQFQLHMDAFVEHLNGPYLFDSMYADDAEAAKLSYLPGVPLVELCMQMFEVGLAQHGRREDELKSFFDCSREAVEENQQRAAQSVADFERARRQVMSEMQQATDPRLLETQLNHCNDEINQLCDSLMTQELQLVDQLEDIIKDFERDILDMVAGFVEVVQGIYPLLPHCRDLENHHHEKLLEIAVATLEQVAKNELEEDMPDDVRMLFVDKDTVINAVSASHDTHLLKIDNREDELVTRVNSWISALIKSIQDKEVKRNRKRIAEIHNYIDYVRDQLSEMRQERWGKNI</sequence>
<evidence type="ECO:0000256" key="1">
    <source>
        <dbReference type="ARBA" id="ARBA00004611"/>
    </source>
</evidence>
<evidence type="ECO:0000256" key="7">
    <source>
        <dbReference type="ARBA" id="ARBA00023069"/>
    </source>
</evidence>
<evidence type="ECO:0000256" key="2">
    <source>
        <dbReference type="ARBA" id="ARBA00022490"/>
    </source>
</evidence>
<evidence type="ECO:0000256" key="11">
    <source>
        <dbReference type="ARBA" id="ARBA00040950"/>
    </source>
</evidence>
<dbReference type="AlphaFoldDB" id="A0A3P8ZP13"/>
<dbReference type="InterPro" id="IPR050576">
    <property type="entry name" value="Cilia_flagella_integrity"/>
</dbReference>
<keyword evidence="13" id="KW-1185">Reference proteome</keyword>
<comment type="similarity">
    <text evidence="10">Belongs to the DRC3 family.</text>
</comment>
<dbReference type="GeneTree" id="ENSGT00940000159298"/>
<keyword evidence="4" id="KW-0677">Repeat</keyword>
<reference evidence="12" key="3">
    <citation type="submission" date="2025-08" db="UniProtKB">
        <authorList>
            <consortium name="Ensembl"/>
        </authorList>
    </citation>
    <scope>IDENTIFICATION</scope>
</reference>
<evidence type="ECO:0000313" key="13">
    <source>
        <dbReference type="Proteomes" id="UP000265140"/>
    </source>
</evidence>
<comment type="subcellular location">
    <subcellularLocation>
        <location evidence="1">Cytoplasm</location>
        <location evidence="1">Cytoskeleton</location>
        <location evidence="1">Flagellum axoneme</location>
    </subcellularLocation>
</comment>
<dbReference type="PROSITE" id="PS51450">
    <property type="entry name" value="LRR"/>
    <property type="match status" value="4"/>
</dbReference>
<dbReference type="SUPFAM" id="SSF52075">
    <property type="entry name" value="Outer arm dynein light chain 1"/>
    <property type="match status" value="1"/>
</dbReference>
<evidence type="ECO:0000256" key="5">
    <source>
        <dbReference type="ARBA" id="ARBA00022846"/>
    </source>
</evidence>
<evidence type="ECO:0000256" key="3">
    <source>
        <dbReference type="ARBA" id="ARBA00022614"/>
    </source>
</evidence>
<dbReference type="InParanoid" id="A0A3P8ZP13"/>
<organism evidence="12 13">
    <name type="scientific">Esox lucius</name>
    <name type="common">Northern pike</name>
    <dbReference type="NCBI Taxonomy" id="8010"/>
    <lineage>
        <taxon>Eukaryota</taxon>
        <taxon>Metazoa</taxon>
        <taxon>Chordata</taxon>
        <taxon>Craniata</taxon>
        <taxon>Vertebrata</taxon>
        <taxon>Euteleostomi</taxon>
        <taxon>Actinopterygii</taxon>
        <taxon>Neopterygii</taxon>
        <taxon>Teleostei</taxon>
        <taxon>Protacanthopterygii</taxon>
        <taxon>Esociformes</taxon>
        <taxon>Esocidae</taxon>
        <taxon>Esox</taxon>
    </lineage>
</organism>